<evidence type="ECO:0000313" key="3">
    <source>
        <dbReference type="Proteomes" id="UP001184861"/>
    </source>
</evidence>
<evidence type="ECO:0000313" key="2">
    <source>
        <dbReference type="EMBL" id="MDR6529277.1"/>
    </source>
</evidence>
<name>A0AAE4C5G9_9FLAO</name>
<accession>A0AAE4C5G9</accession>
<sequence>MFTDLFFYFFLASLVFAILSGIFFSIQKKKMITRYQQPNSKVVRSISGTIVTKNGFLRKKYEWCSFDILINSNSIFLFPKTFYCIPTRFINLIFSNSDKRNTKRPTILREFYISKHSVELVSYPGYLINGERKIYLKNLNQEQIILFQNVLKKNS</sequence>
<protein>
    <submittedName>
        <fullName evidence="2">Uncharacterized protein</fullName>
    </submittedName>
</protein>
<organism evidence="2 3">
    <name type="scientific">Chryseobacterium rhizosphaerae</name>
    <dbReference type="NCBI Taxonomy" id="395937"/>
    <lineage>
        <taxon>Bacteria</taxon>
        <taxon>Pseudomonadati</taxon>
        <taxon>Bacteroidota</taxon>
        <taxon>Flavobacteriia</taxon>
        <taxon>Flavobacteriales</taxon>
        <taxon>Weeksellaceae</taxon>
        <taxon>Chryseobacterium group</taxon>
        <taxon>Chryseobacterium</taxon>
    </lineage>
</organism>
<evidence type="ECO:0000256" key="1">
    <source>
        <dbReference type="SAM" id="Phobius"/>
    </source>
</evidence>
<keyword evidence="1" id="KW-1133">Transmembrane helix</keyword>
<keyword evidence="1" id="KW-0812">Transmembrane</keyword>
<gene>
    <name evidence="2" type="ORF">J2787_004721</name>
</gene>
<dbReference type="AlphaFoldDB" id="A0AAE4C5G9"/>
<keyword evidence="1" id="KW-0472">Membrane</keyword>
<dbReference type="EMBL" id="JAVDQY010000009">
    <property type="protein sequence ID" value="MDR6529277.1"/>
    <property type="molecule type" value="Genomic_DNA"/>
</dbReference>
<feature type="transmembrane region" description="Helical" evidence="1">
    <location>
        <begin position="6"/>
        <end position="26"/>
    </location>
</feature>
<comment type="caution">
    <text evidence="2">The sequence shown here is derived from an EMBL/GenBank/DDBJ whole genome shotgun (WGS) entry which is preliminary data.</text>
</comment>
<proteinExistence type="predicted"/>
<dbReference type="Proteomes" id="UP001184861">
    <property type="component" value="Unassembled WGS sequence"/>
</dbReference>
<reference evidence="2" key="1">
    <citation type="submission" date="2023-07" db="EMBL/GenBank/DDBJ databases">
        <title>Sorghum-associated microbial communities from plants grown in Nebraska, USA.</title>
        <authorList>
            <person name="Schachtman D."/>
        </authorList>
    </citation>
    <scope>NUCLEOTIDE SEQUENCE</scope>
    <source>
        <strain evidence="2">DS2360</strain>
    </source>
</reference>